<dbReference type="InterPro" id="IPR010285">
    <property type="entry name" value="DNA_helicase_pif1-like_DEAD"/>
</dbReference>
<keyword evidence="1" id="KW-0378">Hydrolase</keyword>
<reference evidence="3 4" key="1">
    <citation type="submission" date="2020-09" db="EMBL/GenBank/DDBJ databases">
        <title>De no assembly of potato wild relative species, Solanum commersonii.</title>
        <authorList>
            <person name="Cho K."/>
        </authorList>
    </citation>
    <scope>NUCLEOTIDE SEQUENCE [LARGE SCALE GENOMIC DNA]</scope>
    <source>
        <strain evidence="3">LZ3.2</strain>
        <tissue evidence="3">Leaf</tissue>
    </source>
</reference>
<keyword evidence="1" id="KW-0067">ATP-binding</keyword>
<dbReference type="Gene3D" id="3.40.50.300">
    <property type="entry name" value="P-loop containing nucleotide triphosphate hydrolases"/>
    <property type="match status" value="1"/>
</dbReference>
<keyword evidence="1" id="KW-0227">DNA damage</keyword>
<evidence type="ECO:0000259" key="2">
    <source>
        <dbReference type="Pfam" id="PF05970"/>
    </source>
</evidence>
<evidence type="ECO:0000313" key="3">
    <source>
        <dbReference type="EMBL" id="KAG5611405.1"/>
    </source>
</evidence>
<dbReference type="GO" id="GO:0016787">
    <property type="term" value="F:hydrolase activity"/>
    <property type="evidence" value="ECO:0007669"/>
    <property type="project" value="UniProtKB-KW"/>
</dbReference>
<dbReference type="GO" id="GO:0006281">
    <property type="term" value="P:DNA repair"/>
    <property type="evidence" value="ECO:0007669"/>
    <property type="project" value="UniProtKB-KW"/>
</dbReference>
<dbReference type="GO" id="GO:0005524">
    <property type="term" value="F:ATP binding"/>
    <property type="evidence" value="ECO:0007669"/>
    <property type="project" value="UniProtKB-KW"/>
</dbReference>
<dbReference type="EMBL" id="JACXVP010000004">
    <property type="protein sequence ID" value="KAG5611405.1"/>
    <property type="molecule type" value="Genomic_DNA"/>
</dbReference>
<evidence type="ECO:0000256" key="1">
    <source>
        <dbReference type="RuleBase" id="RU363044"/>
    </source>
</evidence>
<dbReference type="SUPFAM" id="SSF52540">
    <property type="entry name" value="P-loop containing nucleoside triphosphate hydrolases"/>
    <property type="match status" value="2"/>
</dbReference>
<dbReference type="Proteomes" id="UP000824120">
    <property type="component" value="Chromosome 4"/>
</dbReference>
<dbReference type="AlphaFoldDB" id="A0A9J5ZG51"/>
<protein>
    <recommendedName>
        <fullName evidence="1">ATP-dependent DNA helicase</fullName>
        <ecNumber evidence="1">5.6.2.3</ecNumber>
    </recommendedName>
</protein>
<dbReference type="OrthoDB" id="1918649at2759"/>
<dbReference type="InterPro" id="IPR027417">
    <property type="entry name" value="P-loop_NTPase"/>
</dbReference>
<feature type="domain" description="DNA helicase Pif1-like DEAD-box helicase" evidence="2">
    <location>
        <begin position="38"/>
        <end position="205"/>
    </location>
</feature>
<sequence length="314" mass="35080">MECTTVTLSGDFAVHDGAFLEKLKDDQPAFGLCDVRVSIYRDGPGGTGKTFLYLTLLANIKSRGMIALAFASSGVAATILPGGCTTHSRFEIPLQANETTITNMCKQGGGGKLIRQAKLIIWDEAPMAKRHIIETVDRSFRDIMDNNAPFSGKVMIFGGDFRQVLSVVPKSTRAKTVNASLVRSYLCTLMEKIHLTSNMRARADSIFCEFLLRVENIEESTIRDNLIQLPQQMMVQATGDSKLEECLVRKVFPSLQQNYRSSKYITERAILANRNEYVDNLNEMLITQFPGKQEHISALTRWKMIPTISIKKNS</sequence>
<comment type="caution">
    <text evidence="3">The sequence shown here is derived from an EMBL/GenBank/DDBJ whole genome shotgun (WGS) entry which is preliminary data.</text>
</comment>
<keyword evidence="1" id="KW-0233">DNA recombination</keyword>
<evidence type="ECO:0000313" key="4">
    <source>
        <dbReference type="Proteomes" id="UP000824120"/>
    </source>
</evidence>
<comment type="cofactor">
    <cofactor evidence="1">
        <name>Mg(2+)</name>
        <dbReference type="ChEBI" id="CHEBI:18420"/>
    </cofactor>
</comment>
<dbReference type="GO" id="GO:0000723">
    <property type="term" value="P:telomere maintenance"/>
    <property type="evidence" value="ECO:0007669"/>
    <property type="project" value="InterPro"/>
</dbReference>
<keyword evidence="1" id="KW-0234">DNA repair</keyword>
<organism evidence="3 4">
    <name type="scientific">Solanum commersonii</name>
    <name type="common">Commerson's wild potato</name>
    <name type="synonym">Commerson's nightshade</name>
    <dbReference type="NCBI Taxonomy" id="4109"/>
    <lineage>
        <taxon>Eukaryota</taxon>
        <taxon>Viridiplantae</taxon>
        <taxon>Streptophyta</taxon>
        <taxon>Embryophyta</taxon>
        <taxon>Tracheophyta</taxon>
        <taxon>Spermatophyta</taxon>
        <taxon>Magnoliopsida</taxon>
        <taxon>eudicotyledons</taxon>
        <taxon>Gunneridae</taxon>
        <taxon>Pentapetalae</taxon>
        <taxon>asterids</taxon>
        <taxon>lamiids</taxon>
        <taxon>Solanales</taxon>
        <taxon>Solanaceae</taxon>
        <taxon>Solanoideae</taxon>
        <taxon>Solaneae</taxon>
        <taxon>Solanum</taxon>
    </lineage>
</organism>
<keyword evidence="1" id="KW-0347">Helicase</keyword>
<gene>
    <name evidence="3" type="ORF">H5410_022686</name>
</gene>
<keyword evidence="1" id="KW-0547">Nucleotide-binding</keyword>
<dbReference type="EC" id="5.6.2.3" evidence="1"/>
<dbReference type="GO" id="GO:0043139">
    <property type="term" value="F:5'-3' DNA helicase activity"/>
    <property type="evidence" value="ECO:0007669"/>
    <property type="project" value="UniProtKB-EC"/>
</dbReference>
<comment type="similarity">
    <text evidence="1">Belongs to the helicase family.</text>
</comment>
<comment type="catalytic activity">
    <reaction evidence="1">
        <text>ATP + H2O = ADP + phosphate + H(+)</text>
        <dbReference type="Rhea" id="RHEA:13065"/>
        <dbReference type="ChEBI" id="CHEBI:15377"/>
        <dbReference type="ChEBI" id="CHEBI:15378"/>
        <dbReference type="ChEBI" id="CHEBI:30616"/>
        <dbReference type="ChEBI" id="CHEBI:43474"/>
        <dbReference type="ChEBI" id="CHEBI:456216"/>
        <dbReference type="EC" id="5.6.2.3"/>
    </reaction>
</comment>
<dbReference type="GO" id="GO:0006310">
    <property type="term" value="P:DNA recombination"/>
    <property type="evidence" value="ECO:0007669"/>
    <property type="project" value="UniProtKB-KW"/>
</dbReference>
<name>A0A9J5ZG51_SOLCO</name>
<accession>A0A9J5ZG51</accession>
<dbReference type="PANTHER" id="PTHR10492">
    <property type="match status" value="1"/>
</dbReference>
<dbReference type="Pfam" id="PF05970">
    <property type="entry name" value="PIF1"/>
    <property type="match status" value="1"/>
</dbReference>
<dbReference type="PANTHER" id="PTHR10492:SF94">
    <property type="entry name" value="ATP-DEPENDENT DNA HELICASE"/>
    <property type="match status" value="1"/>
</dbReference>
<keyword evidence="4" id="KW-1185">Reference proteome</keyword>
<proteinExistence type="inferred from homology"/>